<dbReference type="InterPro" id="IPR002110">
    <property type="entry name" value="Ankyrin_rpt"/>
</dbReference>
<evidence type="ECO:0000256" key="4">
    <source>
        <dbReference type="SAM" id="SignalP"/>
    </source>
</evidence>
<dbReference type="Pfam" id="PF12796">
    <property type="entry name" value="Ank_2"/>
    <property type="match status" value="3"/>
</dbReference>
<gene>
    <name evidence="5" type="ORF">ACFOOR_10055</name>
</gene>
<dbReference type="PROSITE" id="PS50088">
    <property type="entry name" value="ANK_REPEAT"/>
    <property type="match status" value="5"/>
</dbReference>
<dbReference type="PROSITE" id="PS50297">
    <property type="entry name" value="ANK_REP_REGION"/>
    <property type="match status" value="5"/>
</dbReference>
<keyword evidence="4" id="KW-0732">Signal</keyword>
<feature type="repeat" description="ANK" evidence="3">
    <location>
        <begin position="254"/>
        <end position="286"/>
    </location>
</feature>
<dbReference type="RefSeq" id="WP_343164238.1">
    <property type="nucleotide sequence ID" value="NZ_JBHRSV010000019.1"/>
</dbReference>
<dbReference type="Proteomes" id="UP001595379">
    <property type="component" value="Unassembled WGS sequence"/>
</dbReference>
<keyword evidence="2 3" id="KW-0040">ANK repeat</keyword>
<evidence type="ECO:0000256" key="3">
    <source>
        <dbReference type="PROSITE-ProRule" id="PRU00023"/>
    </source>
</evidence>
<evidence type="ECO:0000256" key="1">
    <source>
        <dbReference type="ARBA" id="ARBA00022737"/>
    </source>
</evidence>
<comment type="caution">
    <text evidence="5">The sequence shown here is derived from an EMBL/GenBank/DDBJ whole genome shotgun (WGS) entry which is preliminary data.</text>
</comment>
<keyword evidence="1" id="KW-0677">Repeat</keyword>
<dbReference type="SMART" id="SM00248">
    <property type="entry name" value="ANK"/>
    <property type="match status" value="7"/>
</dbReference>
<feature type="chain" id="PRO_5046162572" evidence="4">
    <location>
        <begin position="21"/>
        <end position="346"/>
    </location>
</feature>
<feature type="repeat" description="ANK" evidence="3">
    <location>
        <begin position="185"/>
        <end position="217"/>
    </location>
</feature>
<keyword evidence="6" id="KW-1185">Reference proteome</keyword>
<dbReference type="InterPro" id="IPR036770">
    <property type="entry name" value="Ankyrin_rpt-contain_sf"/>
</dbReference>
<organism evidence="5 6">
    <name type="scientific">Hyphobacterium vulgare</name>
    <dbReference type="NCBI Taxonomy" id="1736751"/>
    <lineage>
        <taxon>Bacteria</taxon>
        <taxon>Pseudomonadati</taxon>
        <taxon>Pseudomonadota</taxon>
        <taxon>Alphaproteobacteria</taxon>
        <taxon>Maricaulales</taxon>
        <taxon>Maricaulaceae</taxon>
        <taxon>Hyphobacterium</taxon>
    </lineage>
</organism>
<name>A0ABV6ZY71_9PROT</name>
<feature type="repeat" description="ANK" evidence="3">
    <location>
        <begin position="218"/>
        <end position="250"/>
    </location>
</feature>
<dbReference type="PANTHER" id="PTHR24171">
    <property type="entry name" value="ANKYRIN REPEAT DOMAIN-CONTAINING PROTEIN 39-RELATED"/>
    <property type="match status" value="1"/>
</dbReference>
<sequence>MIRLTTILSALAVLTGNAFAQDEAPDLFALISDRDMAGLEAAIEAGADVNQRQSEGLEATPLMWSTGREANYTRVLLEAGAEVDVRDAMGDPAINWAAYYGNTDAIALLLAAGADTDLIGHGTPVEIVMRRGHEASFALLLDHRGERPDRSAAEAALEAAALAGDGESIAVLAPYVDMATARDWAGRPVLHAAARANRADAVTALIAAGAPVDGEDSIGFTALFEASRDGALDAVEALIAAGADVNHVSNENALSLTALHLAAIGNHVDVVGALLGSGADTDAVGTMGATPLMWAAFEGSHEAALRLVEAGTDLSVEGRFGDTALSAAEAYEWDDVVRAIRERLPE</sequence>
<feature type="repeat" description="ANK" evidence="3">
    <location>
        <begin position="89"/>
        <end position="121"/>
    </location>
</feature>
<evidence type="ECO:0000313" key="5">
    <source>
        <dbReference type="EMBL" id="MFC2926446.1"/>
    </source>
</evidence>
<evidence type="ECO:0000313" key="6">
    <source>
        <dbReference type="Proteomes" id="UP001595379"/>
    </source>
</evidence>
<dbReference type="SUPFAM" id="SSF48403">
    <property type="entry name" value="Ankyrin repeat"/>
    <property type="match status" value="1"/>
</dbReference>
<feature type="repeat" description="ANK" evidence="3">
    <location>
        <begin position="287"/>
        <end position="319"/>
    </location>
</feature>
<reference evidence="6" key="1">
    <citation type="journal article" date="2019" name="Int. J. Syst. Evol. Microbiol.">
        <title>The Global Catalogue of Microorganisms (GCM) 10K type strain sequencing project: providing services to taxonomists for standard genome sequencing and annotation.</title>
        <authorList>
            <consortium name="The Broad Institute Genomics Platform"/>
            <consortium name="The Broad Institute Genome Sequencing Center for Infectious Disease"/>
            <person name="Wu L."/>
            <person name="Ma J."/>
        </authorList>
    </citation>
    <scope>NUCLEOTIDE SEQUENCE [LARGE SCALE GENOMIC DNA]</scope>
    <source>
        <strain evidence="6">KCTC 52487</strain>
    </source>
</reference>
<feature type="signal peptide" evidence="4">
    <location>
        <begin position="1"/>
        <end position="20"/>
    </location>
</feature>
<accession>A0ABV6ZY71</accession>
<dbReference type="Gene3D" id="1.25.40.20">
    <property type="entry name" value="Ankyrin repeat-containing domain"/>
    <property type="match status" value="4"/>
</dbReference>
<proteinExistence type="predicted"/>
<evidence type="ECO:0000256" key="2">
    <source>
        <dbReference type="ARBA" id="ARBA00023043"/>
    </source>
</evidence>
<protein>
    <submittedName>
        <fullName evidence="5">Ankyrin repeat domain-containing protein</fullName>
    </submittedName>
</protein>
<dbReference type="EMBL" id="JBHRSV010000019">
    <property type="protein sequence ID" value="MFC2926446.1"/>
    <property type="molecule type" value="Genomic_DNA"/>
</dbReference>